<dbReference type="OrthoDB" id="3250682at2759"/>
<sequence length="316" mass="35131">MAPIPLTNTVIASLALTSALWGIFFLLSIASTYYLLSRRRETAHGDLQSRKTEKRLGLLLVASGCIFTFVTGHWIMTIYIFFHAFAIYEGGTNPMGYYTHAGERAEGAQTAFLLATLITVDAILIYRLWMVWNRHFLVIVLPCMSLVGLIVTGGFQTYEFASASIAGNEFDPVVARWILAVCSFILTTNVYCTTMIVYRIWSTKRDTVKAGSIGENSVYAVHTFIESSAIYAIWTIFYFIVYAAGSNLNAMGTDCHAIVAGISFMLNNARVGFARDRSDRREQQQLADIAPSMHFSAVFPPDSVSEDVSIGSRRLR</sequence>
<feature type="transmembrane region" description="Helical" evidence="1">
    <location>
        <begin position="136"/>
        <end position="155"/>
    </location>
</feature>
<feature type="transmembrane region" description="Helical" evidence="1">
    <location>
        <begin position="12"/>
        <end position="36"/>
    </location>
</feature>
<keyword evidence="3" id="KW-1185">Reference proteome</keyword>
<evidence type="ECO:0000313" key="3">
    <source>
        <dbReference type="Proteomes" id="UP000053558"/>
    </source>
</evidence>
<feature type="transmembrane region" description="Helical" evidence="1">
    <location>
        <begin position="175"/>
        <end position="198"/>
    </location>
</feature>
<evidence type="ECO:0000256" key="1">
    <source>
        <dbReference type="SAM" id="Phobius"/>
    </source>
</evidence>
<protein>
    <recommendedName>
        <fullName evidence="4">Family A G protein-coupled receptor-like protein</fullName>
    </recommendedName>
</protein>
<evidence type="ECO:0000313" key="2">
    <source>
        <dbReference type="EMBL" id="EIW84490.1"/>
    </source>
</evidence>
<keyword evidence="1" id="KW-0812">Transmembrane</keyword>
<organism evidence="2 3">
    <name type="scientific">Coniophora puteana (strain RWD-64-598)</name>
    <name type="common">Brown rot fungus</name>
    <dbReference type="NCBI Taxonomy" id="741705"/>
    <lineage>
        <taxon>Eukaryota</taxon>
        <taxon>Fungi</taxon>
        <taxon>Dikarya</taxon>
        <taxon>Basidiomycota</taxon>
        <taxon>Agaricomycotina</taxon>
        <taxon>Agaricomycetes</taxon>
        <taxon>Agaricomycetidae</taxon>
        <taxon>Boletales</taxon>
        <taxon>Coniophorineae</taxon>
        <taxon>Coniophoraceae</taxon>
        <taxon>Coniophora</taxon>
    </lineage>
</organism>
<name>A0A5M3MZB3_CONPW</name>
<reference evidence="3" key="1">
    <citation type="journal article" date="2012" name="Science">
        <title>The Paleozoic origin of enzymatic lignin decomposition reconstructed from 31 fungal genomes.</title>
        <authorList>
            <person name="Floudas D."/>
            <person name="Binder M."/>
            <person name="Riley R."/>
            <person name="Barry K."/>
            <person name="Blanchette R.A."/>
            <person name="Henrissat B."/>
            <person name="Martinez A.T."/>
            <person name="Otillar R."/>
            <person name="Spatafora J.W."/>
            <person name="Yadav J.S."/>
            <person name="Aerts A."/>
            <person name="Benoit I."/>
            <person name="Boyd A."/>
            <person name="Carlson A."/>
            <person name="Copeland A."/>
            <person name="Coutinho P.M."/>
            <person name="de Vries R.P."/>
            <person name="Ferreira P."/>
            <person name="Findley K."/>
            <person name="Foster B."/>
            <person name="Gaskell J."/>
            <person name="Glotzer D."/>
            <person name="Gorecki P."/>
            <person name="Heitman J."/>
            <person name="Hesse C."/>
            <person name="Hori C."/>
            <person name="Igarashi K."/>
            <person name="Jurgens J.A."/>
            <person name="Kallen N."/>
            <person name="Kersten P."/>
            <person name="Kohler A."/>
            <person name="Kuees U."/>
            <person name="Kumar T.K.A."/>
            <person name="Kuo A."/>
            <person name="LaButti K."/>
            <person name="Larrondo L.F."/>
            <person name="Lindquist E."/>
            <person name="Ling A."/>
            <person name="Lombard V."/>
            <person name="Lucas S."/>
            <person name="Lundell T."/>
            <person name="Martin R."/>
            <person name="McLaughlin D.J."/>
            <person name="Morgenstern I."/>
            <person name="Morin E."/>
            <person name="Murat C."/>
            <person name="Nagy L.G."/>
            <person name="Nolan M."/>
            <person name="Ohm R.A."/>
            <person name="Patyshakuliyeva A."/>
            <person name="Rokas A."/>
            <person name="Ruiz-Duenas F.J."/>
            <person name="Sabat G."/>
            <person name="Salamov A."/>
            <person name="Samejima M."/>
            <person name="Schmutz J."/>
            <person name="Slot J.C."/>
            <person name="St John F."/>
            <person name="Stenlid J."/>
            <person name="Sun H."/>
            <person name="Sun S."/>
            <person name="Syed K."/>
            <person name="Tsang A."/>
            <person name="Wiebenga A."/>
            <person name="Young D."/>
            <person name="Pisabarro A."/>
            <person name="Eastwood D.C."/>
            <person name="Martin F."/>
            <person name="Cullen D."/>
            <person name="Grigoriev I.V."/>
            <person name="Hibbett D.S."/>
        </authorList>
    </citation>
    <scope>NUCLEOTIDE SEQUENCE [LARGE SCALE GENOMIC DNA]</scope>
    <source>
        <strain evidence="3">RWD-64-598 SS2</strain>
    </source>
</reference>
<dbReference type="GeneID" id="19200818"/>
<feature type="transmembrane region" description="Helical" evidence="1">
    <location>
        <begin position="256"/>
        <end position="273"/>
    </location>
</feature>
<feature type="transmembrane region" description="Helical" evidence="1">
    <location>
        <begin position="57"/>
        <end position="88"/>
    </location>
</feature>
<dbReference type="OMA" id="WIAEVIF"/>
<feature type="transmembrane region" description="Helical" evidence="1">
    <location>
        <begin position="219"/>
        <end position="244"/>
    </location>
</feature>
<dbReference type="KEGG" id="cput:CONPUDRAFT_135893"/>
<dbReference type="AlphaFoldDB" id="A0A5M3MZB3"/>
<gene>
    <name evidence="2" type="ORF">CONPUDRAFT_135893</name>
</gene>
<dbReference type="EMBL" id="JH711575">
    <property type="protein sequence ID" value="EIW84490.1"/>
    <property type="molecule type" value="Genomic_DNA"/>
</dbReference>
<dbReference type="Proteomes" id="UP000053558">
    <property type="component" value="Unassembled WGS sequence"/>
</dbReference>
<keyword evidence="1" id="KW-0472">Membrane</keyword>
<keyword evidence="1" id="KW-1133">Transmembrane helix</keyword>
<accession>A0A5M3MZB3</accession>
<evidence type="ECO:0008006" key="4">
    <source>
        <dbReference type="Google" id="ProtNLM"/>
    </source>
</evidence>
<feature type="transmembrane region" description="Helical" evidence="1">
    <location>
        <begin position="108"/>
        <end position="129"/>
    </location>
</feature>
<comment type="caution">
    <text evidence="2">The sequence shown here is derived from an EMBL/GenBank/DDBJ whole genome shotgun (WGS) entry which is preliminary data.</text>
</comment>
<proteinExistence type="predicted"/>
<dbReference type="RefSeq" id="XP_007766175.1">
    <property type="nucleotide sequence ID" value="XM_007767985.1"/>
</dbReference>